<name>A0A0Q1ABF2_9CORY</name>
<reference evidence="2 3" key="1">
    <citation type="submission" date="2015-10" db="EMBL/GenBank/DDBJ databases">
        <title>Corynebacteirum lowii and Corynebacterium oculi species nova, derived from human clinical disease and and emended description of Corynebacterium mastiditis.</title>
        <authorList>
            <person name="Bernard K."/>
            <person name="Pacheco A.L."/>
            <person name="Mcdougall C."/>
            <person name="Burtx T."/>
            <person name="Weibe D."/>
            <person name="Tyler S."/>
            <person name="Olson A.B."/>
            <person name="Cnockaert M."/>
            <person name="Eguchi H."/>
            <person name="Kuwahara T."/>
            <person name="Nakayama-Imaohji H."/>
            <person name="Boudewijins M."/>
            <person name="Van Hoecke F."/>
            <person name="Bernier A.-M."/>
            <person name="Vandamme P."/>
        </authorList>
    </citation>
    <scope>NUCLEOTIDE SEQUENCE [LARGE SCALE GENOMIC DNA]</scope>
    <source>
        <strain evidence="2 3">NML 130206</strain>
    </source>
</reference>
<dbReference type="Proteomes" id="UP000050488">
    <property type="component" value="Unassembled WGS sequence"/>
</dbReference>
<evidence type="ECO:0000313" key="3">
    <source>
        <dbReference type="Proteomes" id="UP000050488"/>
    </source>
</evidence>
<dbReference type="InterPro" id="IPR001387">
    <property type="entry name" value="Cro/C1-type_HTH"/>
</dbReference>
<dbReference type="Gene3D" id="1.10.260.40">
    <property type="entry name" value="lambda repressor-like DNA-binding domains"/>
    <property type="match status" value="1"/>
</dbReference>
<dbReference type="Pfam" id="PF01381">
    <property type="entry name" value="HTH_3"/>
    <property type="match status" value="1"/>
</dbReference>
<feature type="domain" description="HTH cro/C1-type" evidence="1">
    <location>
        <begin position="15"/>
        <end position="69"/>
    </location>
</feature>
<dbReference type="EMBL" id="LKEV01000008">
    <property type="protein sequence ID" value="KQB84015.1"/>
    <property type="molecule type" value="Genomic_DNA"/>
</dbReference>
<dbReference type="InterPro" id="IPR017507">
    <property type="entry name" value="Tscrpt_reg_HipB-like"/>
</dbReference>
<comment type="caution">
    <text evidence="2">The sequence shown here is derived from an EMBL/GenBank/DDBJ whole genome shotgun (WGS) entry which is preliminary data.</text>
</comment>
<dbReference type="OrthoDB" id="5521004at2"/>
<sequence length="70" mass="7437">MLDISTSAQEIGAAVRTARKEYLLTQQQLAELAGLSDRTVREIEKGTGTPGLKAVLTVLAVLGLKIEVAE</sequence>
<dbReference type="PROSITE" id="PS50943">
    <property type="entry name" value="HTH_CROC1"/>
    <property type="match status" value="1"/>
</dbReference>
<dbReference type="RefSeq" id="WP_055179070.1">
    <property type="nucleotide sequence ID" value="NZ_JAUSQY010000001.1"/>
</dbReference>
<dbReference type="PATRIC" id="fig|1544413.3.peg.2214"/>
<evidence type="ECO:0000259" key="1">
    <source>
        <dbReference type="PROSITE" id="PS50943"/>
    </source>
</evidence>
<dbReference type="InterPro" id="IPR010982">
    <property type="entry name" value="Lambda_DNA-bd_dom_sf"/>
</dbReference>
<dbReference type="SMART" id="SM00530">
    <property type="entry name" value="HTH_XRE"/>
    <property type="match status" value="1"/>
</dbReference>
<dbReference type="NCBIfam" id="TIGR03070">
    <property type="entry name" value="couple_hipB"/>
    <property type="match status" value="1"/>
</dbReference>
<dbReference type="GO" id="GO:0003677">
    <property type="term" value="F:DNA binding"/>
    <property type="evidence" value="ECO:0007669"/>
    <property type="project" value="InterPro"/>
</dbReference>
<dbReference type="CDD" id="cd00093">
    <property type="entry name" value="HTH_XRE"/>
    <property type="match status" value="1"/>
</dbReference>
<dbReference type="SUPFAM" id="SSF47413">
    <property type="entry name" value="lambda repressor-like DNA-binding domains"/>
    <property type="match status" value="1"/>
</dbReference>
<evidence type="ECO:0000313" key="2">
    <source>
        <dbReference type="EMBL" id="KQB84015.1"/>
    </source>
</evidence>
<dbReference type="STRING" id="1544413.Clow_02216"/>
<organism evidence="2 3">
    <name type="scientific">Corynebacterium lowii</name>
    <dbReference type="NCBI Taxonomy" id="1544413"/>
    <lineage>
        <taxon>Bacteria</taxon>
        <taxon>Bacillati</taxon>
        <taxon>Actinomycetota</taxon>
        <taxon>Actinomycetes</taxon>
        <taxon>Mycobacteriales</taxon>
        <taxon>Corynebacteriaceae</taxon>
        <taxon>Corynebacterium</taxon>
    </lineage>
</organism>
<protein>
    <submittedName>
        <fullName evidence="2">Helix-turn-helix protein</fullName>
    </submittedName>
</protein>
<gene>
    <name evidence="2" type="ORF">Clow_02216</name>
</gene>
<accession>A0A0Q1ABF2</accession>
<proteinExistence type="predicted"/>
<dbReference type="AlphaFoldDB" id="A0A0Q1ABF2"/>
<keyword evidence="3" id="KW-1185">Reference proteome</keyword>